<dbReference type="InterPro" id="IPR028082">
    <property type="entry name" value="Peripla_BP_I"/>
</dbReference>
<dbReference type="AlphaFoldDB" id="X1DTK2"/>
<protein>
    <submittedName>
        <fullName evidence="1">Uncharacterized protein</fullName>
    </submittedName>
</protein>
<comment type="caution">
    <text evidence="1">The sequence shown here is derived from an EMBL/GenBank/DDBJ whole genome shotgun (WGS) entry which is preliminary data.</text>
</comment>
<accession>X1DTK2</accession>
<sequence>MVVPSARSEVCLGIGGTTPQSLFERWVEDTGKPLDPGIGWGYNGIQILADAIERAGTLDAEAVCKALSETDMATISSPRVQFDEEHSARLPVFFNQWQKTDQPWIWESLVVLSYHDFVPTEAEMLFPIPYD</sequence>
<dbReference type="SUPFAM" id="SSF53822">
    <property type="entry name" value="Periplasmic binding protein-like I"/>
    <property type="match status" value="1"/>
</dbReference>
<organism evidence="1">
    <name type="scientific">marine sediment metagenome</name>
    <dbReference type="NCBI Taxonomy" id="412755"/>
    <lineage>
        <taxon>unclassified sequences</taxon>
        <taxon>metagenomes</taxon>
        <taxon>ecological metagenomes</taxon>
    </lineage>
</organism>
<gene>
    <name evidence="1" type="ORF">S03H2_07547</name>
</gene>
<reference evidence="1" key="1">
    <citation type="journal article" date="2014" name="Front. Microbiol.">
        <title>High frequency of phylogenetically diverse reductive dehalogenase-homologous genes in deep subseafloor sedimentary metagenomes.</title>
        <authorList>
            <person name="Kawai M."/>
            <person name="Futagami T."/>
            <person name="Toyoda A."/>
            <person name="Takaki Y."/>
            <person name="Nishi S."/>
            <person name="Hori S."/>
            <person name="Arai W."/>
            <person name="Tsubouchi T."/>
            <person name="Morono Y."/>
            <person name="Uchiyama I."/>
            <person name="Ito T."/>
            <person name="Fujiyama A."/>
            <person name="Inagaki F."/>
            <person name="Takami H."/>
        </authorList>
    </citation>
    <scope>NUCLEOTIDE SEQUENCE</scope>
    <source>
        <strain evidence="1">Expedition CK06-06</strain>
    </source>
</reference>
<evidence type="ECO:0000313" key="1">
    <source>
        <dbReference type="EMBL" id="GAH24371.1"/>
    </source>
</evidence>
<dbReference type="EMBL" id="BARU01003499">
    <property type="protein sequence ID" value="GAH24371.1"/>
    <property type="molecule type" value="Genomic_DNA"/>
</dbReference>
<proteinExistence type="predicted"/>
<name>X1DTK2_9ZZZZ</name>
<dbReference type="Gene3D" id="3.40.50.2300">
    <property type="match status" value="2"/>
</dbReference>